<proteinExistence type="predicted"/>
<dbReference type="AlphaFoldDB" id="A0A183LSG9"/>
<evidence type="ECO:0000313" key="2">
    <source>
        <dbReference type="Proteomes" id="UP000277204"/>
    </source>
</evidence>
<dbReference type="EMBL" id="UZAI01002575">
    <property type="protein sequence ID" value="VDO72836.1"/>
    <property type="molecule type" value="Genomic_DNA"/>
</dbReference>
<dbReference type="PANTHER" id="PTHR47027:SF25">
    <property type="entry name" value="REVERSE TRANSCRIPTASE DOMAIN-CONTAINING PROTEIN"/>
    <property type="match status" value="1"/>
</dbReference>
<evidence type="ECO:0000313" key="1">
    <source>
        <dbReference type="EMBL" id="VDO72836.1"/>
    </source>
</evidence>
<dbReference type="Proteomes" id="UP000277204">
    <property type="component" value="Unassembled WGS sequence"/>
</dbReference>
<reference evidence="1 2" key="1">
    <citation type="submission" date="2018-11" db="EMBL/GenBank/DDBJ databases">
        <authorList>
            <consortium name="Pathogen Informatics"/>
        </authorList>
    </citation>
    <scope>NUCLEOTIDE SEQUENCE [LARGE SCALE GENOMIC DNA]</scope>
    <source>
        <strain evidence="1 2">Zambia</strain>
    </source>
</reference>
<gene>
    <name evidence="1" type="ORF">SMRZ_LOCUS6744</name>
</gene>
<dbReference type="InterPro" id="IPR045609">
    <property type="entry name" value="DUF6451"/>
</dbReference>
<accession>A0A183LSG9</accession>
<dbReference type="Pfam" id="PF20049">
    <property type="entry name" value="DUF6451"/>
    <property type="match status" value="1"/>
</dbReference>
<keyword evidence="2" id="KW-1185">Reference proteome</keyword>
<dbReference type="PANTHER" id="PTHR47027">
    <property type="entry name" value="REVERSE TRANSCRIPTASE DOMAIN-CONTAINING PROTEIN"/>
    <property type="match status" value="1"/>
</dbReference>
<protein>
    <submittedName>
        <fullName evidence="1">Uncharacterized protein</fullName>
    </submittedName>
</protein>
<name>A0A183LSG9_9TREM</name>
<sequence length="301" mass="33557">MESNWKGIKEVITSTCHEVLGNKKHHHKRQYVEGLATTAEKAAREGNMRQLYDTTKKLSGNHCKPERPVKSKEGEVITNIDEQRNRWVEHFEELLNRPALLNPPNIEAAPTDLPISVGPPTIEEISMAIRQIKSGKAAGPDNVPAEALKADMSTSEGKHGIQWTDRMPLDDLDFADDLALLSQTQQQMQEKTTNVAAATAAVGLNIHKGESRILRCNTTFTNPITIDGEYLEDVKTFTYLGSIIDEHGGSDANVKARIGKARAAYLQLKNIWNSKQLSTNTKVRVFNTNVKTVQLYGEETW</sequence>
<organism evidence="1 2">
    <name type="scientific">Schistosoma margrebowiei</name>
    <dbReference type="NCBI Taxonomy" id="48269"/>
    <lineage>
        <taxon>Eukaryota</taxon>
        <taxon>Metazoa</taxon>
        <taxon>Spiralia</taxon>
        <taxon>Lophotrochozoa</taxon>
        <taxon>Platyhelminthes</taxon>
        <taxon>Trematoda</taxon>
        <taxon>Digenea</taxon>
        <taxon>Strigeidida</taxon>
        <taxon>Schistosomatoidea</taxon>
        <taxon>Schistosomatidae</taxon>
        <taxon>Schistosoma</taxon>
    </lineage>
</organism>